<keyword evidence="1" id="KW-1133">Transmembrane helix</keyword>
<dbReference type="GeneID" id="120261108"/>
<keyword evidence="1" id="KW-0812">Transmembrane</keyword>
<organism evidence="2 3">
    <name type="scientific">Dioscorea cayennensis subsp. rotundata</name>
    <name type="common">White Guinea yam</name>
    <name type="synonym">Dioscorea rotundata</name>
    <dbReference type="NCBI Taxonomy" id="55577"/>
    <lineage>
        <taxon>Eukaryota</taxon>
        <taxon>Viridiplantae</taxon>
        <taxon>Streptophyta</taxon>
        <taxon>Embryophyta</taxon>
        <taxon>Tracheophyta</taxon>
        <taxon>Spermatophyta</taxon>
        <taxon>Magnoliopsida</taxon>
        <taxon>Liliopsida</taxon>
        <taxon>Dioscoreales</taxon>
        <taxon>Dioscoreaceae</taxon>
        <taxon>Dioscorea</taxon>
    </lineage>
</organism>
<sequence>MFGSNRGVVGDKWSRRILWLCVIGSGISLYMVAVERQAQNRNRMIGEQFSDAEGEEI</sequence>
<evidence type="ECO:0000313" key="2">
    <source>
        <dbReference type="Proteomes" id="UP001515500"/>
    </source>
</evidence>
<keyword evidence="2" id="KW-1185">Reference proteome</keyword>
<dbReference type="Proteomes" id="UP001515500">
    <property type="component" value="Chromosome 5"/>
</dbReference>
<evidence type="ECO:0000256" key="1">
    <source>
        <dbReference type="SAM" id="Phobius"/>
    </source>
</evidence>
<reference evidence="3" key="1">
    <citation type="submission" date="2025-08" db="UniProtKB">
        <authorList>
            <consortium name="RefSeq"/>
        </authorList>
    </citation>
    <scope>IDENTIFICATION</scope>
</reference>
<proteinExistence type="predicted"/>
<gene>
    <name evidence="3" type="primary">LOC120261108</name>
</gene>
<evidence type="ECO:0000313" key="3">
    <source>
        <dbReference type="RefSeq" id="XP_039124747.1"/>
    </source>
</evidence>
<protein>
    <submittedName>
        <fullName evidence="3">Uncharacterized protein LOC120261108 isoform X3</fullName>
    </submittedName>
</protein>
<accession>A0AB40BBR6</accession>
<name>A0AB40BBR6_DIOCR</name>
<keyword evidence="1" id="KW-0472">Membrane</keyword>
<feature type="transmembrane region" description="Helical" evidence="1">
    <location>
        <begin position="17"/>
        <end position="34"/>
    </location>
</feature>
<dbReference type="AlphaFoldDB" id="A0AB40BBR6"/>
<dbReference type="RefSeq" id="XP_039124747.1">
    <property type="nucleotide sequence ID" value="XM_039268813.1"/>
</dbReference>